<reference evidence="10 11" key="1">
    <citation type="submission" date="2020-07" db="EMBL/GenBank/DDBJ databases">
        <title>Sequencing the genomes of 1000 actinobacteria strains.</title>
        <authorList>
            <person name="Klenk H.-P."/>
        </authorList>
    </citation>
    <scope>NUCLEOTIDE SEQUENCE [LARGE SCALE GENOMIC DNA]</scope>
    <source>
        <strain evidence="10 11">DSM 103164</strain>
    </source>
</reference>
<evidence type="ECO:0000256" key="1">
    <source>
        <dbReference type="ARBA" id="ARBA00004937"/>
    </source>
</evidence>
<dbReference type="InterPro" id="IPR019796">
    <property type="entry name" value="G6P_DH_AS"/>
</dbReference>
<evidence type="ECO:0000259" key="9">
    <source>
        <dbReference type="Pfam" id="PF02781"/>
    </source>
</evidence>
<dbReference type="PANTHER" id="PTHR23429">
    <property type="entry name" value="GLUCOSE-6-PHOSPHATE 1-DEHYDROGENASE G6PD"/>
    <property type="match status" value="1"/>
</dbReference>
<dbReference type="InterPro" id="IPR022674">
    <property type="entry name" value="G6P_DH_NAD-bd"/>
</dbReference>
<comment type="pathway">
    <text evidence="1 7">Carbohydrate degradation; pentose phosphate pathway; D-ribulose 5-phosphate from D-glucose 6-phosphate (oxidative stage): step 1/3.</text>
</comment>
<feature type="active site" description="Proton acceptor" evidence="7">
    <location>
        <position position="240"/>
    </location>
</feature>
<evidence type="ECO:0000313" key="11">
    <source>
        <dbReference type="Proteomes" id="UP000527616"/>
    </source>
</evidence>
<dbReference type="Gene3D" id="3.30.360.10">
    <property type="entry name" value="Dihydrodipicolinate Reductase, domain 2"/>
    <property type="match status" value="1"/>
</dbReference>
<feature type="domain" description="Glucose-6-phosphate dehydrogenase NAD-binding" evidence="8">
    <location>
        <begin position="10"/>
        <end position="187"/>
    </location>
</feature>
<dbReference type="GO" id="GO:0050661">
    <property type="term" value="F:NADP binding"/>
    <property type="evidence" value="ECO:0007669"/>
    <property type="project" value="UniProtKB-UniRule"/>
</dbReference>
<dbReference type="EMBL" id="JACBZS010000001">
    <property type="protein sequence ID" value="NYI71987.1"/>
    <property type="molecule type" value="Genomic_DNA"/>
</dbReference>
<evidence type="ECO:0000256" key="4">
    <source>
        <dbReference type="ARBA" id="ARBA00022857"/>
    </source>
</evidence>
<evidence type="ECO:0000256" key="2">
    <source>
        <dbReference type="ARBA" id="ARBA00009975"/>
    </source>
</evidence>
<keyword evidence="4 7" id="KW-0521">NADP</keyword>
<dbReference type="GO" id="GO:0004345">
    <property type="term" value="F:glucose-6-phosphate dehydrogenase activity"/>
    <property type="evidence" value="ECO:0007669"/>
    <property type="project" value="UniProtKB-UniRule"/>
</dbReference>
<feature type="domain" description="Glucose-6-phosphate dehydrogenase C-terminal" evidence="9">
    <location>
        <begin position="190"/>
        <end position="456"/>
    </location>
</feature>
<keyword evidence="5 7" id="KW-0560">Oxidoreductase</keyword>
<feature type="binding site" evidence="7">
    <location>
        <begin position="12"/>
        <end position="19"/>
    </location>
    <ligand>
        <name>NADP(+)</name>
        <dbReference type="ChEBI" id="CHEBI:58349"/>
    </ligand>
</feature>
<dbReference type="Pfam" id="PF00479">
    <property type="entry name" value="G6PD_N"/>
    <property type="match status" value="1"/>
</dbReference>
<dbReference type="HAMAP" id="MF_00966">
    <property type="entry name" value="G6PD"/>
    <property type="match status" value="1"/>
</dbReference>
<dbReference type="RefSeq" id="WP_179445740.1">
    <property type="nucleotide sequence ID" value="NZ_JACBZS010000001.1"/>
</dbReference>
<keyword evidence="3 7" id="KW-0313">Glucose metabolism</keyword>
<dbReference type="UniPathway" id="UPA00115">
    <property type="reaction ID" value="UER00408"/>
</dbReference>
<dbReference type="PANTHER" id="PTHR23429:SF0">
    <property type="entry name" value="GLUCOSE-6-PHOSPHATE 1-DEHYDROGENASE"/>
    <property type="match status" value="1"/>
</dbReference>
<name>A0A7Z0DAL1_9ACTN</name>
<comment type="similarity">
    <text evidence="2 7">Belongs to the glucose-6-phosphate dehydrogenase family.</text>
</comment>
<feature type="binding site" evidence="7">
    <location>
        <position position="182"/>
    </location>
    <ligand>
        <name>substrate</name>
    </ligand>
</feature>
<dbReference type="GO" id="GO:0006006">
    <property type="term" value="P:glucose metabolic process"/>
    <property type="evidence" value="ECO:0007669"/>
    <property type="project" value="UniProtKB-KW"/>
</dbReference>
<comment type="caution">
    <text evidence="7">Lacks conserved residue(s) required for the propagation of feature annotation.</text>
</comment>
<dbReference type="Proteomes" id="UP000527616">
    <property type="component" value="Unassembled WGS sequence"/>
</dbReference>
<dbReference type="PIRSF" id="PIRSF000110">
    <property type="entry name" value="G6PD"/>
    <property type="match status" value="1"/>
</dbReference>
<evidence type="ECO:0000256" key="7">
    <source>
        <dbReference type="HAMAP-Rule" id="MF_00966"/>
    </source>
</evidence>
<dbReference type="PRINTS" id="PR00079">
    <property type="entry name" value="G6PDHDRGNASE"/>
</dbReference>
<dbReference type="PROSITE" id="PS00069">
    <property type="entry name" value="G6P_DEHYDROGENASE"/>
    <property type="match status" value="1"/>
</dbReference>
<dbReference type="InterPro" id="IPR001282">
    <property type="entry name" value="G6P_DH"/>
</dbReference>
<comment type="caution">
    <text evidence="10">The sequence shown here is derived from an EMBL/GenBank/DDBJ whole genome shotgun (WGS) entry which is preliminary data.</text>
</comment>
<dbReference type="AlphaFoldDB" id="A0A7Z0DAL1"/>
<evidence type="ECO:0000256" key="3">
    <source>
        <dbReference type="ARBA" id="ARBA00022526"/>
    </source>
</evidence>
<organism evidence="10 11">
    <name type="scientific">Naumannella cuiyingiana</name>
    <dbReference type="NCBI Taxonomy" id="1347891"/>
    <lineage>
        <taxon>Bacteria</taxon>
        <taxon>Bacillati</taxon>
        <taxon>Actinomycetota</taxon>
        <taxon>Actinomycetes</taxon>
        <taxon>Propionibacteriales</taxon>
        <taxon>Propionibacteriaceae</taxon>
        <taxon>Naumannella</taxon>
    </lineage>
</organism>
<feature type="binding site" evidence="7">
    <location>
        <position position="46"/>
    </location>
    <ligand>
        <name>NADP(+)</name>
        <dbReference type="ChEBI" id="CHEBI:58349"/>
    </ligand>
</feature>
<dbReference type="InterPro" id="IPR036291">
    <property type="entry name" value="NAD(P)-bd_dom_sf"/>
</dbReference>
<dbReference type="GO" id="GO:0005829">
    <property type="term" value="C:cytosol"/>
    <property type="evidence" value="ECO:0007669"/>
    <property type="project" value="TreeGrafter"/>
</dbReference>
<evidence type="ECO:0000259" key="8">
    <source>
        <dbReference type="Pfam" id="PF00479"/>
    </source>
</evidence>
<comment type="catalytic activity">
    <reaction evidence="7">
        <text>D-glucose 6-phosphate + NADP(+) = 6-phospho-D-glucono-1,5-lactone + NADPH + H(+)</text>
        <dbReference type="Rhea" id="RHEA:15841"/>
        <dbReference type="ChEBI" id="CHEBI:15378"/>
        <dbReference type="ChEBI" id="CHEBI:57783"/>
        <dbReference type="ChEBI" id="CHEBI:57955"/>
        <dbReference type="ChEBI" id="CHEBI:58349"/>
        <dbReference type="ChEBI" id="CHEBI:61548"/>
        <dbReference type="EC" id="1.1.1.49"/>
    </reaction>
</comment>
<feature type="binding site" evidence="7">
    <location>
        <position position="326"/>
    </location>
    <ligand>
        <name>substrate</name>
    </ligand>
</feature>
<dbReference type="InterPro" id="IPR022675">
    <property type="entry name" value="G6P_DH_C"/>
</dbReference>
<dbReference type="GO" id="GO:0009051">
    <property type="term" value="P:pentose-phosphate shunt, oxidative branch"/>
    <property type="evidence" value="ECO:0007669"/>
    <property type="project" value="TreeGrafter"/>
</dbReference>
<dbReference type="Gene3D" id="3.40.50.720">
    <property type="entry name" value="NAD(P)-binding Rossmann-like Domain"/>
    <property type="match status" value="1"/>
</dbReference>
<feature type="binding site" evidence="7">
    <location>
        <position position="235"/>
    </location>
    <ligand>
        <name>substrate</name>
    </ligand>
</feature>
<protein>
    <recommendedName>
        <fullName evidence="7">Glucose-6-phosphate 1-dehydrogenase</fullName>
        <shortName evidence="7">G6PD</shortName>
        <ecNumber evidence="7">1.1.1.49</ecNumber>
    </recommendedName>
</protein>
<feature type="binding site" evidence="7">
    <location>
        <position position="148"/>
    </location>
    <ligand>
        <name>NADP(+)</name>
        <dbReference type="ChEBI" id="CHEBI:58349"/>
    </ligand>
</feature>
<sequence length="467" mass="51255">MASDATIFTLFGATGDLAKRMVLPAFWDLFTRGLMPKRWRLIGNGRGEVSDEEFRDHVRSVLEQFGPGDLPEGKWREFADNLRFSGGGFRPGDPGTLVEVIGTALDEVGADANYIHYLALPPGAFAKITEALAEYKLLGHDARVVYEKPFGTSLKTFRELDELVHSVMSESQVYRIDHFLGKEATQNLHVLRFANPMIGSIWDARSVCQVQIDVPETLGVSDRAEFYDANGAFRDMIATHLFQVAAEVAMEPPHSLSADDLQAARTDVLEHFRPLAPDEVIFGQFDGYRELPDVPDDSTTDTYAAAQLWVDSERWAGVPFVLRSGKRMHRGYQEVSLVLRPEPGPLSGVPDSILRMSLSGAGSMAARLMVKKPGPDLELATRPIEINLGDVPGTDPMPPYVSLLHDVIIGDRSLFTSSQSLERAWEVAEPVLADPPTPQPYAPGSWGPADAVELTDGIGWVAERAAG</sequence>
<dbReference type="SUPFAM" id="SSF51735">
    <property type="entry name" value="NAD(P)-binding Rossmann-fold domains"/>
    <property type="match status" value="1"/>
</dbReference>
<keyword evidence="6 7" id="KW-0119">Carbohydrate metabolism</keyword>
<accession>A0A7Z0DAL1</accession>
<gene>
    <name evidence="7" type="primary">zwf</name>
    <name evidence="10" type="ORF">GGQ54_002547</name>
</gene>
<dbReference type="Pfam" id="PF02781">
    <property type="entry name" value="G6PD_C"/>
    <property type="match status" value="1"/>
</dbReference>
<dbReference type="SUPFAM" id="SSF55347">
    <property type="entry name" value="Glyceraldehyde-3-phosphate dehydrogenase-like, C-terminal domain"/>
    <property type="match status" value="1"/>
</dbReference>
<dbReference type="EC" id="1.1.1.49" evidence="7"/>
<evidence type="ECO:0000256" key="6">
    <source>
        <dbReference type="ARBA" id="ARBA00023277"/>
    </source>
</evidence>
<feature type="binding site" evidence="7">
    <location>
        <position position="178"/>
    </location>
    <ligand>
        <name>substrate</name>
    </ligand>
</feature>
<feature type="binding site" evidence="7">
    <location>
        <position position="216"/>
    </location>
    <ligand>
        <name>substrate</name>
    </ligand>
</feature>
<proteinExistence type="inferred from homology"/>
<keyword evidence="11" id="KW-1185">Reference proteome</keyword>
<evidence type="ECO:0000256" key="5">
    <source>
        <dbReference type="ARBA" id="ARBA00023002"/>
    </source>
</evidence>
<comment type="function">
    <text evidence="7">Catalyzes the oxidation of glucose 6-phosphate to 6-phosphogluconolactone.</text>
</comment>
<evidence type="ECO:0000313" key="10">
    <source>
        <dbReference type="EMBL" id="NYI71987.1"/>
    </source>
</evidence>